<keyword evidence="2" id="KW-0449">Lipoprotein</keyword>
<evidence type="ECO:0000313" key="2">
    <source>
        <dbReference type="EMBL" id="MFA0790930.1"/>
    </source>
</evidence>
<keyword evidence="3" id="KW-1185">Reference proteome</keyword>
<feature type="signal peptide" evidence="1">
    <location>
        <begin position="1"/>
        <end position="19"/>
    </location>
</feature>
<dbReference type="InterPro" id="IPR005619">
    <property type="entry name" value="Uncharacterised_YajG"/>
</dbReference>
<accession>A0ABV4NNU9</accession>
<dbReference type="RefSeq" id="WP_299586095.1">
    <property type="nucleotide sequence ID" value="NZ_JBGMEL010000009.1"/>
</dbReference>
<keyword evidence="1" id="KW-0732">Signal</keyword>
<protein>
    <submittedName>
        <fullName evidence="2">YajG family lipoprotein</fullName>
    </submittedName>
</protein>
<dbReference type="Proteomes" id="UP001569414">
    <property type="component" value="Unassembled WGS sequence"/>
</dbReference>
<feature type="chain" id="PRO_5046711686" evidence="1">
    <location>
        <begin position="20"/>
        <end position="189"/>
    </location>
</feature>
<dbReference type="EMBL" id="JBGMEL010000009">
    <property type="protein sequence ID" value="MFA0790930.1"/>
    <property type="molecule type" value="Genomic_DNA"/>
</dbReference>
<dbReference type="PROSITE" id="PS51257">
    <property type="entry name" value="PROKAR_LIPOPROTEIN"/>
    <property type="match status" value="1"/>
</dbReference>
<proteinExistence type="predicted"/>
<gene>
    <name evidence="2" type="ORF">ACCI51_10275</name>
</gene>
<sequence length="189" mass="20213">MKKLLLVVGALILAGCAHSPLQIQLYPQVEVAPESIGAGHSLNVRGMNDLPGGGLGSLGGVYADTSQVSIANDAGDAIAAGLSEGFARWSFRITDSAPEVQVTAKLVKLTYNSPSKVYTTQIDTSAEIHLEVKAGRATYFGTYSTSGKDRNLVKPSREEVESRVNSLLSATMQRVFEDEKLKNFLRANL</sequence>
<organism evidence="2 3">
    <name type="scientific">Microbulbifer echini</name>
    <dbReference type="NCBI Taxonomy" id="1529067"/>
    <lineage>
        <taxon>Bacteria</taxon>
        <taxon>Pseudomonadati</taxon>
        <taxon>Pseudomonadota</taxon>
        <taxon>Gammaproteobacteria</taxon>
        <taxon>Cellvibrionales</taxon>
        <taxon>Microbulbiferaceae</taxon>
        <taxon>Microbulbifer</taxon>
    </lineage>
</organism>
<evidence type="ECO:0000313" key="3">
    <source>
        <dbReference type="Proteomes" id="UP001569414"/>
    </source>
</evidence>
<dbReference type="Pfam" id="PF03923">
    <property type="entry name" value="Lipoprotein_16"/>
    <property type="match status" value="1"/>
</dbReference>
<evidence type="ECO:0000256" key="1">
    <source>
        <dbReference type="SAM" id="SignalP"/>
    </source>
</evidence>
<reference evidence="2 3" key="1">
    <citation type="submission" date="2024-08" db="EMBL/GenBank/DDBJ databases">
        <authorList>
            <person name="Ishaq N."/>
        </authorList>
    </citation>
    <scope>NUCLEOTIDE SEQUENCE [LARGE SCALE GENOMIC DNA]</scope>
    <source>
        <strain evidence="2 3">JCM 30400</strain>
    </source>
</reference>
<name>A0ABV4NNU9_9GAMM</name>
<comment type="caution">
    <text evidence="2">The sequence shown here is derived from an EMBL/GenBank/DDBJ whole genome shotgun (WGS) entry which is preliminary data.</text>
</comment>